<comment type="catalytic activity">
    <reaction evidence="6">
        <text>a beta-lactam + H2O = a substituted beta-amino acid</text>
        <dbReference type="Rhea" id="RHEA:20401"/>
        <dbReference type="ChEBI" id="CHEBI:15377"/>
        <dbReference type="ChEBI" id="CHEBI:35627"/>
        <dbReference type="ChEBI" id="CHEBI:140347"/>
        <dbReference type="EC" id="3.5.2.6"/>
    </reaction>
</comment>
<organism evidence="8 9">
    <name type="scientific">Paenibacillus lactis 154</name>
    <dbReference type="NCBI Taxonomy" id="743719"/>
    <lineage>
        <taxon>Bacteria</taxon>
        <taxon>Bacillati</taxon>
        <taxon>Bacillota</taxon>
        <taxon>Bacilli</taxon>
        <taxon>Bacillales</taxon>
        <taxon>Paenibacillaceae</taxon>
        <taxon>Paenibacillus</taxon>
    </lineage>
</organism>
<evidence type="ECO:0000256" key="2">
    <source>
        <dbReference type="ARBA" id="ARBA00012865"/>
    </source>
</evidence>
<evidence type="ECO:0000313" key="8">
    <source>
        <dbReference type="EMBL" id="EHB62596.1"/>
    </source>
</evidence>
<protein>
    <recommendedName>
        <fullName evidence="2 6">Beta-lactamase</fullName>
        <ecNumber evidence="2 6">3.5.2.6</ecNumber>
    </recommendedName>
</protein>
<dbReference type="PANTHER" id="PTHR35333">
    <property type="entry name" value="BETA-LACTAMASE"/>
    <property type="match status" value="1"/>
</dbReference>
<keyword evidence="5 6" id="KW-0046">Antibiotic resistance</keyword>
<evidence type="ECO:0000256" key="5">
    <source>
        <dbReference type="ARBA" id="ARBA00023251"/>
    </source>
</evidence>
<evidence type="ECO:0000313" key="9">
    <source>
        <dbReference type="Proteomes" id="UP000003891"/>
    </source>
</evidence>
<evidence type="ECO:0000256" key="4">
    <source>
        <dbReference type="ARBA" id="ARBA00022801"/>
    </source>
</evidence>
<dbReference type="PROSITE" id="PS00146">
    <property type="entry name" value="BETA_LACTAMASE_A"/>
    <property type="match status" value="1"/>
</dbReference>
<name>G4HIM8_9BACL</name>
<dbReference type="RefSeq" id="WP_007131003.1">
    <property type="nucleotide sequence ID" value="NZ_AGIP01000009.1"/>
</dbReference>
<evidence type="ECO:0000259" key="7">
    <source>
        <dbReference type="Pfam" id="PF13354"/>
    </source>
</evidence>
<dbReference type="EC" id="3.5.2.6" evidence="2 6"/>
<feature type="domain" description="Beta-lactamase class A catalytic" evidence="7">
    <location>
        <begin position="74"/>
        <end position="288"/>
    </location>
</feature>
<proteinExistence type="inferred from homology"/>
<dbReference type="Pfam" id="PF13354">
    <property type="entry name" value="Beta-lactamase2"/>
    <property type="match status" value="1"/>
</dbReference>
<dbReference type="InterPro" id="IPR012338">
    <property type="entry name" value="Beta-lactam/transpept-like"/>
</dbReference>
<evidence type="ECO:0000256" key="6">
    <source>
        <dbReference type="RuleBase" id="RU361140"/>
    </source>
</evidence>
<comment type="similarity">
    <text evidence="1 6">Belongs to the class-A beta-lactamase family.</text>
</comment>
<gene>
    <name evidence="8" type="ORF">PaelaDRAFT_3839</name>
</gene>
<dbReference type="PANTHER" id="PTHR35333:SF3">
    <property type="entry name" value="BETA-LACTAMASE-TYPE TRANSPEPTIDASE FOLD CONTAINING PROTEIN"/>
    <property type="match status" value="1"/>
</dbReference>
<evidence type="ECO:0000256" key="3">
    <source>
        <dbReference type="ARBA" id="ARBA00022729"/>
    </source>
</evidence>
<dbReference type="NCBIfam" id="NF033103">
    <property type="entry name" value="bla_class_A"/>
    <property type="match status" value="1"/>
</dbReference>
<dbReference type="eggNOG" id="COG2367">
    <property type="taxonomic scope" value="Bacteria"/>
</dbReference>
<dbReference type="GO" id="GO:0046677">
    <property type="term" value="P:response to antibiotic"/>
    <property type="evidence" value="ECO:0007669"/>
    <property type="project" value="UniProtKB-UniRule"/>
</dbReference>
<keyword evidence="3" id="KW-0732">Signal</keyword>
<dbReference type="Gene3D" id="3.40.710.10">
    <property type="entry name" value="DD-peptidase/beta-lactamase superfamily"/>
    <property type="match status" value="1"/>
</dbReference>
<dbReference type="OrthoDB" id="9784149at2"/>
<sequence>MLKAKHSYHFRTKPKWTIVPIVLTAILMLAGCMKNEAPAAETGKEVPPPPSTVEAAATDPLFENLENEYDARLGVYAIDTGSGETIAYRADERFAYTSTFKALASGAVLMQNSVEDIDEMISYSAEDLVTYSPITEKHVSTGMTLRDIMDAAIRYSDNTAGNLLLKQLGGPDGFEAALRQIGDTVIQADRYETELNEAVPGDDRDTSTARALATSLNAFALGDVLPEDKQTILTDMLRGNTTGDELIRAAVPEGWVVGDKTGAGSYGTRNDIAIVWPPEGDPIVLAILSSRDAQDADYDNALIAKAAEAALSALRD</sequence>
<keyword evidence="4 6" id="KW-0378">Hydrolase</keyword>
<dbReference type="PATRIC" id="fig|743719.3.peg.3897"/>
<accession>G4HIM8</accession>
<dbReference type="PROSITE" id="PS51257">
    <property type="entry name" value="PROKAR_LIPOPROTEIN"/>
    <property type="match status" value="1"/>
</dbReference>
<dbReference type="CDD" id="cd13120">
    <property type="entry name" value="BF2867_like_N"/>
    <property type="match status" value="1"/>
</dbReference>
<dbReference type="EMBL" id="AGIP01000009">
    <property type="protein sequence ID" value="EHB62596.1"/>
    <property type="molecule type" value="Genomic_DNA"/>
</dbReference>
<dbReference type="STRING" id="743719.PaelaDRAFT_3839"/>
<dbReference type="InterPro" id="IPR000871">
    <property type="entry name" value="Beta-lactam_class-A"/>
</dbReference>
<dbReference type="InterPro" id="IPR023650">
    <property type="entry name" value="Beta-lactam_class-A_AS"/>
</dbReference>
<evidence type="ECO:0000256" key="1">
    <source>
        <dbReference type="ARBA" id="ARBA00009009"/>
    </source>
</evidence>
<dbReference type="GO" id="GO:0008800">
    <property type="term" value="F:beta-lactamase activity"/>
    <property type="evidence" value="ECO:0007669"/>
    <property type="project" value="UniProtKB-UniRule"/>
</dbReference>
<dbReference type="InterPro" id="IPR045155">
    <property type="entry name" value="Beta-lactam_cat"/>
</dbReference>
<dbReference type="AlphaFoldDB" id="G4HIM8"/>
<reference evidence="8 9" key="1">
    <citation type="submission" date="2011-09" db="EMBL/GenBank/DDBJ databases">
        <title>The draft genome of Paenibacillus lactis 154.</title>
        <authorList>
            <consortium name="US DOE Joint Genome Institute (JGI-PGF)"/>
            <person name="Lucas S."/>
            <person name="Han J."/>
            <person name="Lapidus A."/>
            <person name="Cheng J.-F."/>
            <person name="Goodwin L."/>
            <person name="Pitluck S."/>
            <person name="Peters L."/>
            <person name="Land M.L."/>
            <person name="Hauser L."/>
            <person name="Siebers A."/>
            <person name="Thelen M."/>
            <person name="Hugenholtz P."/>
            <person name="Allgaier M."/>
            <person name="Woyke T.J."/>
        </authorList>
    </citation>
    <scope>NUCLEOTIDE SEQUENCE [LARGE SCALE GENOMIC DNA]</scope>
    <source>
        <strain evidence="8 9">154</strain>
    </source>
</reference>
<dbReference type="PRINTS" id="PR00118">
    <property type="entry name" value="BLACTAMASEA"/>
</dbReference>
<dbReference type="GO" id="GO:0030655">
    <property type="term" value="P:beta-lactam antibiotic catabolic process"/>
    <property type="evidence" value="ECO:0007669"/>
    <property type="project" value="InterPro"/>
</dbReference>
<dbReference type="NCBIfam" id="NF012167">
    <property type="entry name" value="classA_firm"/>
    <property type="match status" value="1"/>
</dbReference>
<dbReference type="SUPFAM" id="SSF56601">
    <property type="entry name" value="beta-lactamase/transpeptidase-like"/>
    <property type="match status" value="1"/>
</dbReference>
<dbReference type="InterPro" id="IPR058139">
    <property type="entry name" value="BlaC_bacilli"/>
</dbReference>
<dbReference type="Proteomes" id="UP000003891">
    <property type="component" value="Unassembled WGS sequence"/>
</dbReference>